<evidence type="ECO:0000313" key="1">
    <source>
        <dbReference type="EMBL" id="AZT92699.1"/>
    </source>
</evidence>
<name>A0A3T0DD17_BREAU</name>
<dbReference type="EMBL" id="CP025330">
    <property type="protein sequence ID" value="AZT92699.1"/>
    <property type="molecule type" value="Genomic_DNA"/>
</dbReference>
<proteinExistence type="predicted"/>
<accession>A0A3T0DD17</accession>
<protein>
    <submittedName>
        <fullName evidence="1">Uncharacterized protein</fullName>
    </submittedName>
</protein>
<evidence type="ECO:0000313" key="2">
    <source>
        <dbReference type="Proteomes" id="UP000283000"/>
    </source>
</evidence>
<gene>
    <name evidence="1" type="ORF">CXR23_05695</name>
</gene>
<dbReference type="AlphaFoldDB" id="A0A3T0DD17"/>
<reference evidence="1 2" key="2">
    <citation type="submission" date="2019-01" db="EMBL/GenBank/DDBJ databases">
        <title>Comparative genomic analysis of Brevibacterium aurantiacum sheds light on its evolution and its adaptation to smear-ripened cheeses.</title>
        <authorList>
            <person name="Moineau S."/>
        </authorList>
    </citation>
    <scope>NUCLEOTIDE SEQUENCE [LARGE SCALE GENOMIC DNA]</scope>
    <source>
        <strain evidence="1 2">SMQ-1417</strain>
    </source>
</reference>
<organism evidence="1 2">
    <name type="scientific">Brevibacterium aurantiacum</name>
    <dbReference type="NCBI Taxonomy" id="273384"/>
    <lineage>
        <taxon>Bacteria</taxon>
        <taxon>Bacillati</taxon>
        <taxon>Actinomycetota</taxon>
        <taxon>Actinomycetes</taxon>
        <taxon>Micrococcales</taxon>
        <taxon>Brevibacteriaceae</taxon>
        <taxon>Brevibacterium</taxon>
    </lineage>
</organism>
<dbReference type="Proteomes" id="UP000283000">
    <property type="component" value="Chromosome"/>
</dbReference>
<sequence>MHIVKGSTDPIIVSVDGTLEVTEAIHRGIQAGEIDEEGAFARFFGLCTALSPQSSANKVFEAHEGFWAFGGAETLRTLRGGSLDGFRSNILAEFHQLCLCRCSFMQLPIPSPS</sequence>
<reference evidence="1 2" key="1">
    <citation type="submission" date="2017-12" db="EMBL/GenBank/DDBJ databases">
        <authorList>
            <person name="Levesque S."/>
        </authorList>
    </citation>
    <scope>NUCLEOTIDE SEQUENCE [LARGE SCALE GENOMIC DNA]</scope>
    <source>
        <strain evidence="1 2">SMQ-1417</strain>
    </source>
</reference>